<dbReference type="STRING" id="1305737.GCA_000526355_03555"/>
<dbReference type="Proteomes" id="UP000050421">
    <property type="component" value="Unassembled WGS sequence"/>
</dbReference>
<reference evidence="1 2" key="1">
    <citation type="submission" date="2015-09" db="EMBL/GenBank/DDBJ databases">
        <title>Identification and resolution of microdiversity through metagenomic sequencing of parallel consortia.</title>
        <authorList>
            <person name="Nelson W.C."/>
            <person name="Romine M.F."/>
            <person name="Lindemann S.R."/>
        </authorList>
    </citation>
    <scope>NUCLEOTIDE SEQUENCE [LARGE SCALE GENOMIC DNA]</scope>
    <source>
        <strain evidence="1">HL-49</strain>
    </source>
</reference>
<name>A0A0P7XPX3_9BACT</name>
<organism evidence="1 2">
    <name type="scientific">Algoriphagus marincola HL-49</name>
    <dbReference type="NCBI Taxonomy" id="1305737"/>
    <lineage>
        <taxon>Bacteria</taxon>
        <taxon>Pseudomonadati</taxon>
        <taxon>Bacteroidota</taxon>
        <taxon>Cytophagia</taxon>
        <taxon>Cytophagales</taxon>
        <taxon>Cyclobacteriaceae</taxon>
        <taxon>Algoriphagus</taxon>
    </lineage>
</organism>
<comment type="caution">
    <text evidence="1">The sequence shown here is derived from an EMBL/GenBank/DDBJ whole genome shotgun (WGS) entry which is preliminary data.</text>
</comment>
<dbReference type="EMBL" id="LJXT01000017">
    <property type="protein sequence ID" value="KPQ18968.1"/>
    <property type="molecule type" value="Genomic_DNA"/>
</dbReference>
<evidence type="ECO:0000313" key="2">
    <source>
        <dbReference type="Proteomes" id="UP000050421"/>
    </source>
</evidence>
<protein>
    <submittedName>
        <fullName evidence="1">Uncharacterized protein</fullName>
    </submittedName>
</protein>
<accession>A0A0P7XPX3</accession>
<evidence type="ECO:0000313" key="1">
    <source>
        <dbReference type="EMBL" id="KPQ18968.1"/>
    </source>
</evidence>
<sequence length="53" mass="6520">MIKINVLVLYFFHTYDFCFLRSKTFEKDQTQEIRFSLGGFFRKDGFLFFAHLR</sequence>
<gene>
    <name evidence="1" type="ORF">HLUCCX10_04095</name>
</gene>
<dbReference type="PATRIC" id="fig|1305737.6.peg.1467"/>
<proteinExistence type="predicted"/>
<dbReference type="AlphaFoldDB" id="A0A0P7XPX3"/>